<dbReference type="Gene3D" id="3.10.450.10">
    <property type="match status" value="1"/>
</dbReference>
<dbReference type="Pfam" id="PF00666">
    <property type="entry name" value="Cathelicidins"/>
    <property type="match status" value="1"/>
</dbReference>
<feature type="signal peptide" evidence="1">
    <location>
        <begin position="1"/>
        <end position="29"/>
    </location>
</feature>
<name>A0A9Q0DVX9_9TELE</name>
<proteinExistence type="predicted"/>
<dbReference type="EMBL" id="JANIIK010000111">
    <property type="protein sequence ID" value="KAJ3594528.1"/>
    <property type="molecule type" value="Genomic_DNA"/>
</dbReference>
<gene>
    <name evidence="2" type="ORF">NHX12_003835</name>
</gene>
<sequence>SLVQHKDKLKMKTQMRLLCFAVFTLLAEAEIPAQRPVNIMENFTFPLVNYRPLLENVNPENVDLSTVSVTSLTFPAQETDCSQMDPSMQGQTCPLKENGKRMQCTTTLSSTTQDGDVQGFEFSCHAEIKEASLKRVRRGFKFRRVGRFLRKVRDKIKKSKISIWVGNKRNRATRYFPN</sequence>
<accession>A0A9Q0DVX9</accession>
<keyword evidence="1" id="KW-0732">Signal</keyword>
<feature type="non-terminal residue" evidence="2">
    <location>
        <position position="1"/>
    </location>
</feature>
<evidence type="ECO:0000313" key="3">
    <source>
        <dbReference type="Proteomes" id="UP001148018"/>
    </source>
</evidence>
<reference evidence="2" key="1">
    <citation type="submission" date="2022-07" db="EMBL/GenBank/DDBJ databases">
        <title>Chromosome-level genome of Muraenolepis orangiensis.</title>
        <authorList>
            <person name="Kim J."/>
        </authorList>
    </citation>
    <scope>NUCLEOTIDE SEQUENCE</scope>
    <source>
        <strain evidence="2">KU_S4_2022</strain>
        <tissue evidence="2">Muscle</tissue>
    </source>
</reference>
<dbReference type="OrthoDB" id="8954872at2759"/>
<evidence type="ECO:0008006" key="4">
    <source>
        <dbReference type="Google" id="ProtNLM"/>
    </source>
</evidence>
<comment type="caution">
    <text evidence="2">The sequence shown here is derived from an EMBL/GenBank/DDBJ whole genome shotgun (WGS) entry which is preliminary data.</text>
</comment>
<evidence type="ECO:0000256" key="1">
    <source>
        <dbReference type="SAM" id="SignalP"/>
    </source>
</evidence>
<organism evidence="2 3">
    <name type="scientific">Muraenolepis orangiensis</name>
    <name type="common">Patagonian moray cod</name>
    <dbReference type="NCBI Taxonomy" id="630683"/>
    <lineage>
        <taxon>Eukaryota</taxon>
        <taxon>Metazoa</taxon>
        <taxon>Chordata</taxon>
        <taxon>Craniata</taxon>
        <taxon>Vertebrata</taxon>
        <taxon>Euteleostomi</taxon>
        <taxon>Actinopterygii</taxon>
        <taxon>Neopterygii</taxon>
        <taxon>Teleostei</taxon>
        <taxon>Neoteleostei</taxon>
        <taxon>Acanthomorphata</taxon>
        <taxon>Zeiogadaria</taxon>
        <taxon>Gadariae</taxon>
        <taxon>Gadiformes</taxon>
        <taxon>Muraenolepidoidei</taxon>
        <taxon>Muraenolepididae</taxon>
        <taxon>Muraenolepis</taxon>
    </lineage>
</organism>
<evidence type="ECO:0000313" key="2">
    <source>
        <dbReference type="EMBL" id="KAJ3594528.1"/>
    </source>
</evidence>
<dbReference type="Proteomes" id="UP001148018">
    <property type="component" value="Unassembled WGS sequence"/>
</dbReference>
<protein>
    <recommendedName>
        <fullName evidence="4">Cathelicidin 7</fullName>
    </recommendedName>
</protein>
<dbReference type="AlphaFoldDB" id="A0A9Q0DVX9"/>
<dbReference type="SUPFAM" id="SSF54403">
    <property type="entry name" value="Cystatin/monellin"/>
    <property type="match status" value="1"/>
</dbReference>
<dbReference type="InterPro" id="IPR046350">
    <property type="entry name" value="Cystatin_sf"/>
</dbReference>
<feature type="chain" id="PRO_5040430640" description="Cathelicidin 7" evidence="1">
    <location>
        <begin position="30"/>
        <end position="178"/>
    </location>
</feature>
<keyword evidence="3" id="KW-1185">Reference proteome</keyword>